<proteinExistence type="predicted"/>
<evidence type="ECO:0000256" key="1">
    <source>
        <dbReference type="PROSITE-ProRule" id="PRU01076"/>
    </source>
</evidence>
<feature type="domain" description="SpoVT-AbrB" evidence="2">
    <location>
        <begin position="1"/>
        <end position="44"/>
    </location>
</feature>
<dbReference type="Proteomes" id="UP000324701">
    <property type="component" value="Unassembled WGS sequence"/>
</dbReference>
<dbReference type="SMART" id="SM00966">
    <property type="entry name" value="SpoVT_AbrB"/>
    <property type="match status" value="1"/>
</dbReference>
<dbReference type="OrthoDB" id="33406at2"/>
<dbReference type="InterPro" id="IPR037914">
    <property type="entry name" value="SpoVT-AbrB_sf"/>
</dbReference>
<evidence type="ECO:0000313" key="4">
    <source>
        <dbReference type="Proteomes" id="UP000324701"/>
    </source>
</evidence>
<dbReference type="EMBL" id="VTZN01000024">
    <property type="protein sequence ID" value="KAA1251048.1"/>
    <property type="molecule type" value="Genomic_DNA"/>
</dbReference>
<name>A0A5B1BQH4_MYCSI</name>
<sequence length="77" mass="8181">MRATIDKAGRLVIPKPLRDHLGLRAGEVEVTADGAGLRIEPLAGDSLVERDDRLVIPAGGAEVDDAVVRTLRDAGQR</sequence>
<evidence type="ECO:0000259" key="2">
    <source>
        <dbReference type="PROSITE" id="PS51740"/>
    </source>
</evidence>
<organism evidence="3 4">
    <name type="scientific">Mycobacterium simiae</name>
    <name type="common">Mycobacterium habana</name>
    <dbReference type="NCBI Taxonomy" id="1784"/>
    <lineage>
        <taxon>Bacteria</taxon>
        <taxon>Bacillati</taxon>
        <taxon>Actinomycetota</taxon>
        <taxon>Actinomycetes</taxon>
        <taxon>Mycobacteriales</taxon>
        <taxon>Mycobacteriaceae</taxon>
        <taxon>Mycobacterium</taxon>
        <taxon>Mycobacterium simiae complex</taxon>
    </lineage>
</organism>
<reference evidence="3 4" key="1">
    <citation type="submission" date="2019-09" db="EMBL/GenBank/DDBJ databases">
        <title>Report of infection by Mycobacterium simiae a patient suffering from pulmonary tuberculosis.</title>
        <authorList>
            <person name="Mohanty P.S."/>
            <person name="Bansal A.K."/>
            <person name="Singh H."/>
            <person name="Sharma S."/>
            <person name="Patil S.A."/>
            <person name="Upadhaya P."/>
            <person name="Singh P.K."/>
            <person name="Kumar D."/>
            <person name="Kumar S."/>
            <person name="Singh R.K."/>
            <person name="Chaudhary B."/>
        </authorList>
    </citation>
    <scope>NUCLEOTIDE SEQUENCE [LARGE SCALE GENOMIC DNA]</scope>
    <source>
        <strain evidence="3 4">JAL-560-SIM</strain>
    </source>
</reference>
<accession>A0A5B1BQH4</accession>
<gene>
    <name evidence="3" type="ORF">F0Q45_06495</name>
</gene>
<dbReference type="RefSeq" id="WP_149653163.1">
    <property type="nucleotide sequence ID" value="NZ_VTZN01000024.1"/>
</dbReference>
<dbReference type="GO" id="GO:0003677">
    <property type="term" value="F:DNA binding"/>
    <property type="evidence" value="ECO:0007669"/>
    <property type="project" value="UniProtKB-UniRule"/>
</dbReference>
<dbReference type="NCBIfam" id="TIGR01439">
    <property type="entry name" value="lp_hng_hel_AbrB"/>
    <property type="match status" value="1"/>
</dbReference>
<keyword evidence="4" id="KW-1185">Reference proteome</keyword>
<keyword evidence="1 3" id="KW-0238">DNA-binding</keyword>
<dbReference type="AlphaFoldDB" id="A0A5B1BQH4"/>
<dbReference type="Gene3D" id="2.10.260.10">
    <property type="match status" value="1"/>
</dbReference>
<evidence type="ECO:0000313" key="3">
    <source>
        <dbReference type="EMBL" id="KAA1251048.1"/>
    </source>
</evidence>
<dbReference type="PROSITE" id="PS51740">
    <property type="entry name" value="SPOVT_ABRB"/>
    <property type="match status" value="1"/>
</dbReference>
<dbReference type="InterPro" id="IPR007159">
    <property type="entry name" value="SpoVT-AbrB_dom"/>
</dbReference>
<protein>
    <submittedName>
        <fullName evidence="3">AbrB/MazE/SpoVT family DNA-binding domain-containing protein</fullName>
    </submittedName>
</protein>
<comment type="caution">
    <text evidence="3">The sequence shown here is derived from an EMBL/GenBank/DDBJ whole genome shotgun (WGS) entry which is preliminary data.</text>
</comment>
<dbReference type="SUPFAM" id="SSF89447">
    <property type="entry name" value="AbrB/MazE/MraZ-like"/>
    <property type="match status" value="1"/>
</dbReference>
<dbReference type="Pfam" id="PF04014">
    <property type="entry name" value="MazE_antitoxin"/>
    <property type="match status" value="1"/>
</dbReference>